<dbReference type="KEGG" id="pis:Pisl_1479"/>
<dbReference type="InterPro" id="IPR002716">
    <property type="entry name" value="PIN_dom"/>
</dbReference>
<sequence>MTYYIDTNVLISYLFVSEHNHIISQKILENIANQRHTLYGSTITFVEMYNTICRKIRGGRWKFIDPIQKYLEKITNSENRCKLVIAIIYELLKERLGIKFVDCKDLYEFEKFEIGKHALYVPQIFKVLLEELTPKLTIRFKDLIHLAYVYMLSKICNIDIKYFLTFDVEDFGKIKNHIKQALGIEIVSPLSPP</sequence>
<evidence type="ECO:0000313" key="3">
    <source>
        <dbReference type="Proteomes" id="UP000002595"/>
    </source>
</evidence>
<dbReference type="eggNOG" id="arCOG03706">
    <property type="taxonomic scope" value="Archaea"/>
</dbReference>
<name>A1RUK3_PYRIL</name>
<dbReference type="HOGENOM" id="CLU_1472140_0_0_2"/>
<accession>A1RUK3</accession>
<dbReference type="GeneID" id="4616904"/>
<dbReference type="InterPro" id="IPR029060">
    <property type="entry name" value="PIN-like_dom_sf"/>
</dbReference>
<evidence type="ECO:0000259" key="1">
    <source>
        <dbReference type="Pfam" id="PF01850"/>
    </source>
</evidence>
<dbReference type="Proteomes" id="UP000002595">
    <property type="component" value="Chromosome"/>
</dbReference>
<feature type="domain" description="PIN" evidence="1">
    <location>
        <begin position="3"/>
        <end position="60"/>
    </location>
</feature>
<dbReference type="EMBL" id="CP000504">
    <property type="protein sequence ID" value="ABL88635.1"/>
    <property type="molecule type" value="Genomic_DNA"/>
</dbReference>
<dbReference type="SUPFAM" id="SSF88723">
    <property type="entry name" value="PIN domain-like"/>
    <property type="match status" value="1"/>
</dbReference>
<dbReference type="Pfam" id="PF01850">
    <property type="entry name" value="PIN"/>
    <property type="match status" value="1"/>
</dbReference>
<organism evidence="2 3">
    <name type="scientific">Pyrobaculum islandicum (strain DSM 4184 / JCM 9189 / GEO3)</name>
    <dbReference type="NCBI Taxonomy" id="384616"/>
    <lineage>
        <taxon>Archaea</taxon>
        <taxon>Thermoproteota</taxon>
        <taxon>Thermoprotei</taxon>
        <taxon>Thermoproteales</taxon>
        <taxon>Thermoproteaceae</taxon>
        <taxon>Pyrobaculum</taxon>
    </lineage>
</organism>
<protein>
    <recommendedName>
        <fullName evidence="1">PIN domain-containing protein</fullName>
    </recommendedName>
</protein>
<evidence type="ECO:0000313" key="2">
    <source>
        <dbReference type="EMBL" id="ABL88635.1"/>
    </source>
</evidence>
<dbReference type="STRING" id="384616.Pisl_1479"/>
<proteinExistence type="predicted"/>
<keyword evidence="3" id="KW-1185">Reference proteome</keyword>
<dbReference type="Gene3D" id="3.40.50.1010">
    <property type="entry name" value="5'-nuclease"/>
    <property type="match status" value="1"/>
</dbReference>
<dbReference type="OrthoDB" id="384075at2157"/>
<reference evidence="2" key="1">
    <citation type="submission" date="2006-12" db="EMBL/GenBank/DDBJ databases">
        <title>Complete sequence of Pyrobaculum islandicum DSM 4184.</title>
        <authorList>
            <person name="Copeland A."/>
            <person name="Lucas S."/>
            <person name="Lapidus A."/>
            <person name="Barry K."/>
            <person name="Detter J.C."/>
            <person name="Glavina del Rio T."/>
            <person name="Dalin E."/>
            <person name="Tice H."/>
            <person name="Pitluck S."/>
            <person name="Meincke L."/>
            <person name="Brettin T."/>
            <person name="Bruce D."/>
            <person name="Han C."/>
            <person name="Tapia R."/>
            <person name="Gilna P."/>
            <person name="Schmutz J."/>
            <person name="Larimer F."/>
            <person name="Land M."/>
            <person name="Hauser L."/>
            <person name="Kyrpides N."/>
            <person name="Mikhailova N."/>
            <person name="Cozen A.E."/>
            <person name="Fitz-Gibbon S.T."/>
            <person name="House C.H."/>
            <person name="Saltikov C."/>
            <person name="Lowe T."/>
            <person name="Richardson P."/>
        </authorList>
    </citation>
    <scope>NUCLEOTIDE SEQUENCE [LARGE SCALE GENOMIC DNA]</scope>
    <source>
        <strain evidence="2">DSM 4184</strain>
    </source>
</reference>
<gene>
    <name evidence="2" type="ordered locus">Pisl_1479</name>
</gene>
<dbReference type="RefSeq" id="WP_011763210.1">
    <property type="nucleotide sequence ID" value="NC_008701.1"/>
</dbReference>
<dbReference type="AlphaFoldDB" id="A1RUK3"/>